<dbReference type="InterPro" id="IPR029144">
    <property type="entry name" value="Thr_synth_N"/>
</dbReference>
<accession>A0A549TC04</accession>
<evidence type="ECO:0000313" key="13">
    <source>
        <dbReference type="Proteomes" id="UP000316801"/>
    </source>
</evidence>
<dbReference type="Gene3D" id="3.90.1380.10">
    <property type="entry name" value="Threonine synthase, N-terminal domain"/>
    <property type="match status" value="1"/>
</dbReference>
<dbReference type="InterPro" id="IPR051166">
    <property type="entry name" value="Threonine_Synthase"/>
</dbReference>
<evidence type="ECO:0000256" key="5">
    <source>
        <dbReference type="ARBA" id="ARBA00022898"/>
    </source>
</evidence>
<dbReference type="CDD" id="cd01560">
    <property type="entry name" value="Thr-synth_2"/>
    <property type="match status" value="1"/>
</dbReference>
<dbReference type="InterPro" id="IPR037158">
    <property type="entry name" value="Thr_synth_N_sf"/>
</dbReference>
<comment type="pathway">
    <text evidence="7">Amino-acid biosynthesis.</text>
</comment>
<evidence type="ECO:0000256" key="4">
    <source>
        <dbReference type="ARBA" id="ARBA00022605"/>
    </source>
</evidence>
<gene>
    <name evidence="12" type="ORF">FNA46_09670</name>
</gene>
<dbReference type="Proteomes" id="UP000316801">
    <property type="component" value="Unassembled WGS sequence"/>
</dbReference>
<dbReference type="Pfam" id="PF14821">
    <property type="entry name" value="Thr_synth_N"/>
    <property type="match status" value="1"/>
</dbReference>
<dbReference type="GO" id="GO:0009088">
    <property type="term" value="P:threonine biosynthetic process"/>
    <property type="evidence" value="ECO:0007669"/>
    <property type="project" value="UniProtKB-UniRule"/>
</dbReference>
<evidence type="ECO:0000313" key="12">
    <source>
        <dbReference type="EMBL" id="TRL39401.1"/>
    </source>
</evidence>
<dbReference type="GO" id="GO:0030170">
    <property type="term" value="F:pyridoxal phosphate binding"/>
    <property type="evidence" value="ECO:0007669"/>
    <property type="project" value="InterPro"/>
</dbReference>
<evidence type="ECO:0000256" key="1">
    <source>
        <dbReference type="ARBA" id="ARBA00001933"/>
    </source>
</evidence>
<proteinExistence type="inferred from homology"/>
<dbReference type="InterPro" id="IPR004450">
    <property type="entry name" value="Thr_synthase-like"/>
</dbReference>
<dbReference type="PROSITE" id="PS00165">
    <property type="entry name" value="DEHYDRATASE_SER_THR"/>
    <property type="match status" value="1"/>
</dbReference>
<reference evidence="12 13" key="1">
    <citation type="submission" date="2019-07" db="EMBL/GenBank/DDBJ databases">
        <title>Ln-dependent methylotrophs.</title>
        <authorList>
            <person name="Tani A."/>
        </authorList>
    </citation>
    <scope>NUCLEOTIDE SEQUENCE [LARGE SCALE GENOMIC DNA]</scope>
    <source>
        <strain evidence="12 13">SM12</strain>
    </source>
</reference>
<dbReference type="InterPro" id="IPR000634">
    <property type="entry name" value="Ser/Thr_deHydtase_PyrdxlP-BS"/>
</dbReference>
<sequence>MDYISTRGDAPALGFRDALLAGLARDGGLYLPREWPVFTKKDIRGLRGKSYQEVAFAVMTRFVDGEIPDAALKAMIDEAYATFRHPAVVPLVQVGPNDFVLELFHGTTLAFKDVAMQMLARLMDYVLAERGERATIVGATSGDTGGAAIDAFAGRERTDIFILFPHGKVSPVQQRQMTTSTHKNVHALAVKGNFDDCQDLVKAMFNDVAFRESVKLSGVNSINWGRIMAQVVYYFTAAVSLGSPDRKISFTVPTGNFGDIFAGYVAKRMGLPIDRLVIATNDNDILARTLKTGRYEMKPVIATTSPSMDIQISSNFERLLFEAYGREPAAVRSAMSGLRQSGAFEIQPEALKAIRREFRAGRATQKQVAQTIRATLAETGYLLDPHTATGVFVAAKNARTASPMVTLATAHPAKFPASVESACGIHPSLPSWLADLMNREERYDLLEPELKAVETFIHQHARAKA</sequence>
<organism evidence="12 13">
    <name type="scientific">Rhizobium straminoryzae</name>
    <dbReference type="NCBI Taxonomy" id="1387186"/>
    <lineage>
        <taxon>Bacteria</taxon>
        <taxon>Pseudomonadati</taxon>
        <taxon>Pseudomonadota</taxon>
        <taxon>Alphaproteobacteria</taxon>
        <taxon>Hyphomicrobiales</taxon>
        <taxon>Rhizobiaceae</taxon>
        <taxon>Rhizobium/Agrobacterium group</taxon>
        <taxon>Rhizobium</taxon>
    </lineage>
</organism>
<evidence type="ECO:0000256" key="7">
    <source>
        <dbReference type="ARBA" id="ARBA00029440"/>
    </source>
</evidence>
<comment type="catalytic activity">
    <reaction evidence="8">
        <text>O-phospho-L-homoserine + H2O = L-threonine + phosphate</text>
        <dbReference type="Rhea" id="RHEA:10840"/>
        <dbReference type="ChEBI" id="CHEBI:15377"/>
        <dbReference type="ChEBI" id="CHEBI:43474"/>
        <dbReference type="ChEBI" id="CHEBI:57590"/>
        <dbReference type="ChEBI" id="CHEBI:57926"/>
        <dbReference type="EC" id="4.2.3.1"/>
    </reaction>
</comment>
<dbReference type="InterPro" id="IPR036052">
    <property type="entry name" value="TrpB-like_PALP_sf"/>
</dbReference>
<dbReference type="Pfam" id="PF24857">
    <property type="entry name" value="THR4_C"/>
    <property type="match status" value="1"/>
</dbReference>
<comment type="similarity">
    <text evidence="2">Belongs to the threonine synthase family.</text>
</comment>
<keyword evidence="5 10" id="KW-0663">Pyridoxal phosphate</keyword>
<evidence type="ECO:0000256" key="10">
    <source>
        <dbReference type="PIRSR" id="PIRSR604450-51"/>
    </source>
</evidence>
<keyword evidence="4" id="KW-0028">Amino-acid biosynthesis</keyword>
<feature type="modified residue" description="N6-(pyridoxal phosphate)lysine" evidence="10">
    <location>
        <position position="112"/>
    </location>
</feature>
<evidence type="ECO:0000256" key="2">
    <source>
        <dbReference type="ARBA" id="ARBA00005517"/>
    </source>
</evidence>
<dbReference type="AlphaFoldDB" id="A0A549TC04"/>
<name>A0A549TC04_9HYPH</name>
<dbReference type="Gene3D" id="3.40.50.1100">
    <property type="match status" value="2"/>
</dbReference>
<evidence type="ECO:0000259" key="11">
    <source>
        <dbReference type="Pfam" id="PF14821"/>
    </source>
</evidence>
<evidence type="ECO:0000256" key="6">
    <source>
        <dbReference type="ARBA" id="ARBA00023239"/>
    </source>
</evidence>
<keyword evidence="13" id="KW-1185">Reference proteome</keyword>
<feature type="domain" description="Threonine synthase N-terminal" evidence="11">
    <location>
        <begin position="3"/>
        <end position="80"/>
    </location>
</feature>
<dbReference type="SUPFAM" id="SSF53686">
    <property type="entry name" value="Tryptophan synthase beta subunit-like PLP-dependent enzymes"/>
    <property type="match status" value="1"/>
</dbReference>
<dbReference type="EMBL" id="VJMG01000021">
    <property type="protein sequence ID" value="TRL39401.1"/>
    <property type="molecule type" value="Genomic_DNA"/>
</dbReference>
<comment type="cofactor">
    <cofactor evidence="1 10">
        <name>pyridoxal 5'-phosphate</name>
        <dbReference type="ChEBI" id="CHEBI:597326"/>
    </cofactor>
</comment>
<evidence type="ECO:0000256" key="9">
    <source>
        <dbReference type="NCBIfam" id="TIGR00260"/>
    </source>
</evidence>
<evidence type="ECO:0000256" key="3">
    <source>
        <dbReference type="ARBA" id="ARBA00018679"/>
    </source>
</evidence>
<dbReference type="GO" id="GO:0004795">
    <property type="term" value="F:threonine synthase activity"/>
    <property type="evidence" value="ECO:0007669"/>
    <property type="project" value="UniProtKB-UniRule"/>
</dbReference>
<evidence type="ECO:0000256" key="8">
    <source>
        <dbReference type="ARBA" id="ARBA00049144"/>
    </source>
</evidence>
<comment type="caution">
    <text evidence="12">The sequence shown here is derived from an EMBL/GenBank/DDBJ whole genome shotgun (WGS) entry which is preliminary data.</text>
</comment>
<dbReference type="NCBIfam" id="TIGR00260">
    <property type="entry name" value="thrC"/>
    <property type="match status" value="1"/>
</dbReference>
<dbReference type="UniPathway" id="UPA00050">
    <property type="reaction ID" value="UER00065"/>
</dbReference>
<keyword evidence="6 12" id="KW-0456">Lyase</keyword>
<protein>
    <recommendedName>
        <fullName evidence="3 9">Threonine synthase</fullName>
        <ecNumber evidence="9">4.2.3.1</ecNumber>
    </recommendedName>
</protein>
<dbReference type="PANTHER" id="PTHR42690">
    <property type="entry name" value="THREONINE SYNTHASE FAMILY MEMBER"/>
    <property type="match status" value="1"/>
</dbReference>
<dbReference type="PANTHER" id="PTHR42690:SF1">
    <property type="entry name" value="THREONINE SYNTHASE-LIKE 2"/>
    <property type="match status" value="1"/>
</dbReference>
<dbReference type="EC" id="4.2.3.1" evidence="9"/>